<dbReference type="GO" id="GO:0033188">
    <property type="term" value="F:sphingomyelin synthase activity"/>
    <property type="evidence" value="ECO:0007669"/>
    <property type="project" value="TreeGrafter"/>
</dbReference>
<evidence type="ECO:0008006" key="4">
    <source>
        <dbReference type="Google" id="ProtNLM"/>
    </source>
</evidence>
<protein>
    <recommendedName>
        <fullName evidence="4">Sphingomyelin synthase-like domain-containing protein</fullName>
    </recommendedName>
</protein>
<accession>A0A0B1SWY2</accession>
<feature type="transmembrane region" description="Helical" evidence="1">
    <location>
        <begin position="68"/>
        <end position="87"/>
    </location>
</feature>
<organism evidence="2 3">
    <name type="scientific">Oesophagostomum dentatum</name>
    <name type="common">Nodular worm</name>
    <dbReference type="NCBI Taxonomy" id="61180"/>
    <lineage>
        <taxon>Eukaryota</taxon>
        <taxon>Metazoa</taxon>
        <taxon>Ecdysozoa</taxon>
        <taxon>Nematoda</taxon>
        <taxon>Chromadorea</taxon>
        <taxon>Rhabditida</taxon>
        <taxon>Rhabditina</taxon>
        <taxon>Rhabditomorpha</taxon>
        <taxon>Strongyloidea</taxon>
        <taxon>Strongylidae</taxon>
        <taxon>Oesophagostomum</taxon>
    </lineage>
</organism>
<name>A0A0B1SWY2_OESDE</name>
<evidence type="ECO:0000256" key="1">
    <source>
        <dbReference type="SAM" id="Phobius"/>
    </source>
</evidence>
<gene>
    <name evidence="2" type="ORF">OESDEN_12571</name>
</gene>
<dbReference type="EMBL" id="KN557318">
    <property type="protein sequence ID" value="KHJ87650.1"/>
    <property type="molecule type" value="Genomic_DNA"/>
</dbReference>
<evidence type="ECO:0000313" key="3">
    <source>
        <dbReference type="Proteomes" id="UP000053660"/>
    </source>
</evidence>
<dbReference type="GO" id="GO:0000139">
    <property type="term" value="C:Golgi membrane"/>
    <property type="evidence" value="ECO:0007669"/>
    <property type="project" value="TreeGrafter"/>
</dbReference>
<dbReference type="OrthoDB" id="422827at2759"/>
<feature type="transmembrane region" description="Helical" evidence="1">
    <location>
        <begin position="40"/>
        <end position="56"/>
    </location>
</feature>
<dbReference type="Proteomes" id="UP000053660">
    <property type="component" value="Unassembled WGS sequence"/>
</dbReference>
<evidence type="ECO:0000313" key="2">
    <source>
        <dbReference type="EMBL" id="KHJ87650.1"/>
    </source>
</evidence>
<feature type="transmembrane region" description="Helical" evidence="1">
    <location>
        <begin position="113"/>
        <end position="131"/>
    </location>
</feature>
<dbReference type="GO" id="GO:0047493">
    <property type="term" value="F:ceramide cholinephosphotransferase activity"/>
    <property type="evidence" value="ECO:0007669"/>
    <property type="project" value="TreeGrafter"/>
</dbReference>
<keyword evidence="1" id="KW-1133">Transmembrane helix</keyword>
<keyword evidence="1" id="KW-0812">Transmembrane</keyword>
<reference evidence="2 3" key="1">
    <citation type="submission" date="2014-03" db="EMBL/GenBank/DDBJ databases">
        <title>Draft genome of the hookworm Oesophagostomum dentatum.</title>
        <authorList>
            <person name="Mitreva M."/>
        </authorList>
    </citation>
    <scope>NUCLEOTIDE SEQUENCE [LARGE SCALE GENOMIC DNA]</scope>
    <source>
        <strain evidence="2 3">OD-Hann</strain>
    </source>
</reference>
<dbReference type="PANTHER" id="PTHR21290:SF23">
    <property type="entry name" value="PHOSPHATIDYLCHOLINE:CERAMIDE CHOLINEPHOSPHOTRANSFERASE 2"/>
    <property type="match status" value="1"/>
</dbReference>
<keyword evidence="1" id="KW-0472">Membrane</keyword>
<keyword evidence="3" id="KW-1185">Reference proteome</keyword>
<dbReference type="GO" id="GO:0046513">
    <property type="term" value="P:ceramide biosynthetic process"/>
    <property type="evidence" value="ECO:0007669"/>
    <property type="project" value="TreeGrafter"/>
</dbReference>
<dbReference type="AlphaFoldDB" id="A0A0B1SWY2"/>
<dbReference type="InterPro" id="IPR045221">
    <property type="entry name" value="Sphingomyelin_synth-like"/>
</dbReference>
<sequence length="137" mass="15487">MCINHLVLAVVSDIISRIPIPDLAHSLIQQYEAPRHMADVFASAAICVLLLVCVVLHKHRWIIARRLFYIGTVLYIMRAISICLTHIPSAFNDFENDICIPPNPDPNPSVESMYTKLLSIIGTVRIYLFGITHEINH</sequence>
<dbReference type="GO" id="GO:0005789">
    <property type="term" value="C:endoplasmic reticulum membrane"/>
    <property type="evidence" value="ECO:0007669"/>
    <property type="project" value="TreeGrafter"/>
</dbReference>
<dbReference type="GO" id="GO:0005886">
    <property type="term" value="C:plasma membrane"/>
    <property type="evidence" value="ECO:0007669"/>
    <property type="project" value="TreeGrafter"/>
</dbReference>
<dbReference type="PANTHER" id="PTHR21290">
    <property type="entry name" value="SPHINGOMYELIN SYNTHETASE"/>
    <property type="match status" value="1"/>
</dbReference>
<proteinExistence type="predicted"/>
<dbReference type="GO" id="GO:0006686">
    <property type="term" value="P:sphingomyelin biosynthetic process"/>
    <property type="evidence" value="ECO:0007669"/>
    <property type="project" value="TreeGrafter"/>
</dbReference>